<reference evidence="2 3" key="1">
    <citation type="submission" date="2022-01" db="EMBL/GenBank/DDBJ databases">
        <title>A chromosomal length assembly of Cordylochernes scorpioides.</title>
        <authorList>
            <person name="Zeh D."/>
            <person name="Zeh J."/>
        </authorList>
    </citation>
    <scope>NUCLEOTIDE SEQUENCE [LARGE SCALE GENOMIC DNA]</scope>
    <source>
        <strain evidence="2">IN4F17</strain>
        <tissue evidence="2">Whole Body</tissue>
    </source>
</reference>
<organism evidence="2 3">
    <name type="scientific">Cordylochernes scorpioides</name>
    <dbReference type="NCBI Taxonomy" id="51811"/>
    <lineage>
        <taxon>Eukaryota</taxon>
        <taxon>Metazoa</taxon>
        <taxon>Ecdysozoa</taxon>
        <taxon>Arthropoda</taxon>
        <taxon>Chelicerata</taxon>
        <taxon>Arachnida</taxon>
        <taxon>Pseudoscorpiones</taxon>
        <taxon>Cheliferoidea</taxon>
        <taxon>Chernetidae</taxon>
        <taxon>Cordylochernes</taxon>
    </lineage>
</organism>
<evidence type="ECO:0000313" key="3">
    <source>
        <dbReference type="Proteomes" id="UP001235939"/>
    </source>
</evidence>
<evidence type="ECO:0000313" key="2">
    <source>
        <dbReference type="EMBL" id="UYV67023.1"/>
    </source>
</evidence>
<keyword evidence="3" id="KW-1185">Reference proteome</keyword>
<gene>
    <name evidence="2" type="ORF">LAZ67_4003681</name>
</gene>
<dbReference type="EMBL" id="CP092866">
    <property type="protein sequence ID" value="UYV67023.1"/>
    <property type="molecule type" value="Genomic_DNA"/>
</dbReference>
<sequence length="85" mass="9546">MLNCPSMSVEPSQILTVKGPFSTRQDSPLRARTTAPGALYVQRTEAARIWRRFPVVSPVHLISRHNFPPTGQPQDPFLPSFQPSF</sequence>
<name>A0ABY6KE24_9ARAC</name>
<dbReference type="Proteomes" id="UP001235939">
    <property type="component" value="Chromosome 04"/>
</dbReference>
<feature type="region of interest" description="Disordered" evidence="1">
    <location>
        <begin position="66"/>
        <end position="85"/>
    </location>
</feature>
<proteinExistence type="predicted"/>
<protein>
    <submittedName>
        <fullName evidence="2">Uncharacterized protein</fullName>
    </submittedName>
</protein>
<evidence type="ECO:0000256" key="1">
    <source>
        <dbReference type="SAM" id="MobiDB-lite"/>
    </source>
</evidence>
<accession>A0ABY6KE24</accession>